<comment type="cofactor">
    <cofactor evidence="1">
        <name>Mg(2+)</name>
        <dbReference type="ChEBI" id="CHEBI:18420"/>
    </cofactor>
</comment>
<dbReference type="NCBIfam" id="TIGR01488">
    <property type="entry name" value="HAD-SF-IB"/>
    <property type="match status" value="1"/>
</dbReference>
<evidence type="ECO:0000313" key="16">
    <source>
        <dbReference type="Proteomes" id="UP000202259"/>
    </source>
</evidence>
<dbReference type="GO" id="GO:0005737">
    <property type="term" value="C:cytoplasm"/>
    <property type="evidence" value="ECO:0007669"/>
    <property type="project" value="TreeGrafter"/>
</dbReference>
<dbReference type="GO" id="GO:0036424">
    <property type="term" value="F:L-phosphoserine phosphatase activity"/>
    <property type="evidence" value="ECO:0007669"/>
    <property type="project" value="InterPro"/>
</dbReference>
<dbReference type="SFLD" id="SFLDF00029">
    <property type="entry name" value="phosphoserine_phosphatase"/>
    <property type="match status" value="1"/>
</dbReference>
<dbReference type="EC" id="3.1.3.3" evidence="4"/>
<evidence type="ECO:0000313" key="15">
    <source>
        <dbReference type="EMBL" id="ASP50026.1"/>
    </source>
</evidence>
<evidence type="ECO:0000256" key="9">
    <source>
        <dbReference type="ARBA" id="ARBA00022842"/>
    </source>
</evidence>
<comment type="similarity">
    <text evidence="3">Belongs to the HAD-like hydrolase superfamily. SerB family.</text>
</comment>
<dbReference type="GO" id="GO:0006564">
    <property type="term" value="P:L-serine biosynthetic process"/>
    <property type="evidence" value="ECO:0007669"/>
    <property type="project" value="UniProtKB-KW"/>
</dbReference>
<dbReference type="InterPro" id="IPR050582">
    <property type="entry name" value="HAD-like_SerB"/>
</dbReference>
<evidence type="ECO:0000256" key="13">
    <source>
        <dbReference type="ARBA" id="ARBA00048523"/>
    </source>
</evidence>
<feature type="active site" description="Nucleophile" evidence="14">
    <location>
        <position position="114"/>
    </location>
</feature>
<keyword evidence="16" id="KW-1185">Reference proteome</keyword>
<dbReference type="InterPro" id="IPR023214">
    <property type="entry name" value="HAD_sf"/>
</dbReference>
<comment type="pathway">
    <text evidence="2">Amino-acid biosynthesis; L-serine biosynthesis; L-serine from 3-phospho-D-glycerate: step 3/3.</text>
</comment>
<keyword evidence="9" id="KW-0460">Magnesium</keyword>
<sequence length="314" mass="33981">MAINYDQAQQTFVLGEQDNATAQKNVTDTIELVVFGDIKVATLVNLINECEISLLCLYKINQRNNAISYRLGVKVIDIKQARDRLSTFNIAEKIESALLLNAPTLSSPGLLVMDMDSTTIKIECIDEIAALAGVGEEVAAVTELAMQGQLDFSQSLHQRVAKLQNAPEEILAQVAKNIPLMEGLETLVIALKKQHWRVAIASGGFTYFADHLKQMLSLDAAVANVLEITNHKLTGKVLGDVIDAKAKADCLQQLQSEFNIATTQTVAMGDGANDLVMMAAAHLGVAFHAKPLVLAQADACITTSGLDCLLHWLK</sequence>
<name>A0A222GDT4_9GAMM</name>
<gene>
    <name evidence="15" type="primary">serB</name>
    <name evidence="15" type="ORF">B5D82_14225</name>
</gene>
<keyword evidence="8" id="KW-0378">Hydrolase</keyword>
<evidence type="ECO:0000256" key="8">
    <source>
        <dbReference type="ARBA" id="ARBA00022801"/>
    </source>
</evidence>
<dbReference type="SFLD" id="SFLDG01136">
    <property type="entry name" value="C1.6:_Phosphoserine_Phosphatas"/>
    <property type="match status" value="1"/>
</dbReference>
<evidence type="ECO:0000256" key="10">
    <source>
        <dbReference type="ARBA" id="ARBA00023299"/>
    </source>
</evidence>
<dbReference type="EMBL" id="CP020465">
    <property type="protein sequence ID" value="ASP50026.1"/>
    <property type="molecule type" value="Genomic_DNA"/>
</dbReference>
<dbReference type="InterPro" id="IPR036412">
    <property type="entry name" value="HAD-like_sf"/>
</dbReference>
<dbReference type="UniPathway" id="UPA00135">
    <property type="reaction ID" value="UER00198"/>
</dbReference>
<dbReference type="SUPFAM" id="SSF56784">
    <property type="entry name" value="HAD-like"/>
    <property type="match status" value="1"/>
</dbReference>
<accession>A0A222GDT4</accession>
<evidence type="ECO:0000256" key="14">
    <source>
        <dbReference type="PIRSR" id="PIRSR604469-1"/>
    </source>
</evidence>
<dbReference type="Gene3D" id="3.40.50.1000">
    <property type="entry name" value="HAD superfamily/HAD-like"/>
    <property type="match status" value="1"/>
</dbReference>
<evidence type="ECO:0000256" key="4">
    <source>
        <dbReference type="ARBA" id="ARBA00012640"/>
    </source>
</evidence>
<evidence type="ECO:0000256" key="11">
    <source>
        <dbReference type="ARBA" id="ARBA00031693"/>
    </source>
</evidence>
<protein>
    <recommendedName>
        <fullName evidence="5">Phosphoserine phosphatase</fullName>
        <ecNumber evidence="4">3.1.3.3</ecNumber>
    </recommendedName>
    <alternativeName>
        <fullName evidence="11">O-phosphoserine phosphohydrolase</fullName>
    </alternativeName>
</protein>
<evidence type="ECO:0000256" key="3">
    <source>
        <dbReference type="ARBA" id="ARBA00009184"/>
    </source>
</evidence>
<evidence type="ECO:0000256" key="2">
    <source>
        <dbReference type="ARBA" id="ARBA00005135"/>
    </source>
</evidence>
<comment type="catalytic activity">
    <reaction evidence="12">
        <text>O-phospho-L-serine + H2O = L-serine + phosphate</text>
        <dbReference type="Rhea" id="RHEA:21208"/>
        <dbReference type="ChEBI" id="CHEBI:15377"/>
        <dbReference type="ChEBI" id="CHEBI:33384"/>
        <dbReference type="ChEBI" id="CHEBI:43474"/>
        <dbReference type="ChEBI" id="CHEBI:57524"/>
        <dbReference type="EC" id="3.1.3.3"/>
    </reaction>
</comment>
<keyword evidence="6" id="KW-0028">Amino-acid biosynthesis</keyword>
<dbReference type="CDD" id="cd07500">
    <property type="entry name" value="HAD_PSP"/>
    <property type="match status" value="1"/>
</dbReference>
<dbReference type="SFLD" id="SFLDS00003">
    <property type="entry name" value="Haloacid_Dehalogenase"/>
    <property type="match status" value="1"/>
</dbReference>
<dbReference type="AlphaFoldDB" id="A0A222GDT4"/>
<organism evidence="15 16">
    <name type="scientific">Cognaticolwellia beringensis</name>
    <dbReference type="NCBI Taxonomy" id="1967665"/>
    <lineage>
        <taxon>Bacteria</taxon>
        <taxon>Pseudomonadati</taxon>
        <taxon>Pseudomonadota</taxon>
        <taxon>Gammaproteobacteria</taxon>
        <taxon>Alteromonadales</taxon>
        <taxon>Colwelliaceae</taxon>
        <taxon>Cognaticolwellia</taxon>
    </lineage>
</organism>
<dbReference type="OrthoDB" id="9792539at2"/>
<dbReference type="PANTHER" id="PTHR43344">
    <property type="entry name" value="PHOSPHOSERINE PHOSPHATASE"/>
    <property type="match status" value="1"/>
</dbReference>
<keyword evidence="10" id="KW-0718">Serine biosynthesis</keyword>
<proteinExistence type="inferred from homology"/>
<evidence type="ECO:0000256" key="5">
    <source>
        <dbReference type="ARBA" id="ARBA00015196"/>
    </source>
</evidence>
<dbReference type="GO" id="GO:0000287">
    <property type="term" value="F:magnesium ion binding"/>
    <property type="evidence" value="ECO:0007669"/>
    <property type="project" value="TreeGrafter"/>
</dbReference>
<dbReference type="PANTHER" id="PTHR43344:SF2">
    <property type="entry name" value="PHOSPHOSERINE PHOSPHATASE"/>
    <property type="match status" value="1"/>
</dbReference>
<dbReference type="InterPro" id="IPR004469">
    <property type="entry name" value="PSP"/>
</dbReference>
<evidence type="ECO:0000256" key="6">
    <source>
        <dbReference type="ARBA" id="ARBA00022605"/>
    </source>
</evidence>
<dbReference type="SFLD" id="SFLDG01137">
    <property type="entry name" value="C1.6.1:_Phosphoserine_Phosphat"/>
    <property type="match status" value="1"/>
</dbReference>
<evidence type="ECO:0000256" key="12">
    <source>
        <dbReference type="ARBA" id="ARBA00048138"/>
    </source>
</evidence>
<dbReference type="Proteomes" id="UP000202259">
    <property type="component" value="Chromosome"/>
</dbReference>
<evidence type="ECO:0000256" key="1">
    <source>
        <dbReference type="ARBA" id="ARBA00001946"/>
    </source>
</evidence>
<dbReference type="NCBIfam" id="TIGR00338">
    <property type="entry name" value="serB"/>
    <property type="match status" value="1"/>
</dbReference>
<dbReference type="KEGG" id="cber:B5D82_14225"/>
<comment type="catalytic activity">
    <reaction evidence="13">
        <text>O-phospho-D-serine + H2O = D-serine + phosphate</text>
        <dbReference type="Rhea" id="RHEA:24873"/>
        <dbReference type="ChEBI" id="CHEBI:15377"/>
        <dbReference type="ChEBI" id="CHEBI:35247"/>
        <dbReference type="ChEBI" id="CHEBI:43474"/>
        <dbReference type="ChEBI" id="CHEBI:58680"/>
        <dbReference type="EC" id="3.1.3.3"/>
    </reaction>
</comment>
<reference evidence="15 16" key="1">
    <citation type="submission" date="2017-08" db="EMBL/GenBank/DDBJ databases">
        <title>Complete genome of Colwellia sp. NB097-1, a psychrophile bacterium ioslated from Bering Sea.</title>
        <authorList>
            <person name="Chen X."/>
        </authorList>
    </citation>
    <scope>NUCLEOTIDE SEQUENCE [LARGE SCALE GENOMIC DNA]</scope>
    <source>
        <strain evidence="15 16">NB097-1</strain>
    </source>
</reference>
<keyword evidence="7" id="KW-0479">Metal-binding</keyword>
<feature type="active site" description="Proton donor" evidence="14">
    <location>
        <position position="116"/>
    </location>
</feature>
<dbReference type="Pfam" id="PF00702">
    <property type="entry name" value="Hydrolase"/>
    <property type="match status" value="1"/>
</dbReference>
<evidence type="ECO:0000256" key="7">
    <source>
        <dbReference type="ARBA" id="ARBA00022723"/>
    </source>
</evidence>